<sequence length="116" mass="12946">MNLIDGQLEIKMSPVSFQTDAQKRSRNHEANGAEYGSSQACFSLPTGDVLGPDGCAILHSRWNTLSDEQKEQTFPPIAPNYIVELRSRSDSPQQVHRKMKRWMEGGVDEGGIDRSL</sequence>
<name>A0A9N8WN20_9GLOM</name>
<feature type="region of interest" description="Disordered" evidence="1">
    <location>
        <begin position="89"/>
        <end position="116"/>
    </location>
</feature>
<evidence type="ECO:0000256" key="1">
    <source>
        <dbReference type="SAM" id="MobiDB-lite"/>
    </source>
</evidence>
<organism evidence="3 4">
    <name type="scientific">Paraglomus occultum</name>
    <dbReference type="NCBI Taxonomy" id="144539"/>
    <lineage>
        <taxon>Eukaryota</taxon>
        <taxon>Fungi</taxon>
        <taxon>Fungi incertae sedis</taxon>
        <taxon>Mucoromycota</taxon>
        <taxon>Glomeromycotina</taxon>
        <taxon>Glomeromycetes</taxon>
        <taxon>Paraglomerales</taxon>
        <taxon>Paraglomeraceae</taxon>
        <taxon>Paraglomus</taxon>
    </lineage>
</organism>
<accession>A0A9N8WN20</accession>
<dbReference type="InterPro" id="IPR008538">
    <property type="entry name" value="Uma2"/>
</dbReference>
<reference evidence="3" key="1">
    <citation type="submission" date="2021-06" db="EMBL/GenBank/DDBJ databases">
        <authorList>
            <person name="Kallberg Y."/>
            <person name="Tangrot J."/>
            <person name="Rosling A."/>
        </authorList>
    </citation>
    <scope>NUCLEOTIDE SEQUENCE</scope>
    <source>
        <strain evidence="3">IA702</strain>
    </source>
</reference>
<gene>
    <name evidence="3" type="ORF">POCULU_LOCUS2282</name>
</gene>
<dbReference type="InterPro" id="IPR011335">
    <property type="entry name" value="Restrct_endonuc-II-like"/>
</dbReference>
<feature type="domain" description="Putative restriction endonuclease" evidence="2">
    <location>
        <begin position="3"/>
        <end position="112"/>
    </location>
</feature>
<protein>
    <submittedName>
        <fullName evidence="3">3482_t:CDS:1</fullName>
    </submittedName>
</protein>
<comment type="caution">
    <text evidence="3">The sequence shown here is derived from an EMBL/GenBank/DDBJ whole genome shotgun (WGS) entry which is preliminary data.</text>
</comment>
<dbReference type="CDD" id="cd06260">
    <property type="entry name" value="DUF820-like"/>
    <property type="match status" value="1"/>
</dbReference>
<dbReference type="Pfam" id="PF05685">
    <property type="entry name" value="Uma2"/>
    <property type="match status" value="1"/>
</dbReference>
<dbReference type="InterPro" id="IPR012296">
    <property type="entry name" value="Nuclease_put_TT1808"/>
</dbReference>
<feature type="region of interest" description="Disordered" evidence="1">
    <location>
        <begin position="15"/>
        <end position="36"/>
    </location>
</feature>
<keyword evidence="4" id="KW-1185">Reference proteome</keyword>
<dbReference type="EMBL" id="CAJVPJ010000206">
    <property type="protein sequence ID" value="CAG8495166.1"/>
    <property type="molecule type" value="Genomic_DNA"/>
</dbReference>
<dbReference type="Proteomes" id="UP000789572">
    <property type="component" value="Unassembled WGS sequence"/>
</dbReference>
<dbReference type="AlphaFoldDB" id="A0A9N8WN20"/>
<dbReference type="SUPFAM" id="SSF52980">
    <property type="entry name" value="Restriction endonuclease-like"/>
    <property type="match status" value="1"/>
</dbReference>
<evidence type="ECO:0000313" key="4">
    <source>
        <dbReference type="Proteomes" id="UP000789572"/>
    </source>
</evidence>
<feature type="compositionally biased region" description="Basic and acidic residues" evidence="1">
    <location>
        <begin position="21"/>
        <end position="31"/>
    </location>
</feature>
<evidence type="ECO:0000313" key="3">
    <source>
        <dbReference type="EMBL" id="CAG8495166.1"/>
    </source>
</evidence>
<dbReference type="OrthoDB" id="2305086at2759"/>
<dbReference type="GO" id="GO:0006302">
    <property type="term" value="P:double-strand break repair"/>
    <property type="evidence" value="ECO:0007669"/>
    <property type="project" value="UniProtKB-ARBA"/>
</dbReference>
<dbReference type="Gene3D" id="3.90.1570.10">
    <property type="entry name" value="tt1808, chain A"/>
    <property type="match status" value="1"/>
</dbReference>
<proteinExistence type="predicted"/>
<evidence type="ECO:0000259" key="2">
    <source>
        <dbReference type="Pfam" id="PF05685"/>
    </source>
</evidence>